<accession>A0A2G5SM07</accession>
<dbReference type="EMBL" id="PDUG01000006">
    <property type="protein sequence ID" value="PIC16058.1"/>
    <property type="molecule type" value="Genomic_DNA"/>
</dbReference>
<keyword evidence="2" id="KW-1185">Reference proteome</keyword>
<proteinExistence type="predicted"/>
<gene>
    <name evidence="1" type="primary">Cnig_chr_X.g22801</name>
    <name evidence="1" type="ORF">B9Z55_022801</name>
</gene>
<reference evidence="2" key="1">
    <citation type="submission" date="2017-10" db="EMBL/GenBank/DDBJ databases">
        <title>Rapid genome shrinkage in a self-fertile nematode reveals novel sperm competition proteins.</title>
        <authorList>
            <person name="Yin D."/>
            <person name="Schwarz E.M."/>
            <person name="Thomas C.G."/>
            <person name="Felde R.L."/>
            <person name="Korf I.F."/>
            <person name="Cutter A.D."/>
            <person name="Schartner C.M."/>
            <person name="Ralston E.J."/>
            <person name="Meyer B.J."/>
            <person name="Haag E.S."/>
        </authorList>
    </citation>
    <scope>NUCLEOTIDE SEQUENCE [LARGE SCALE GENOMIC DNA]</scope>
    <source>
        <strain evidence="2">JU1422</strain>
    </source>
</reference>
<dbReference type="AlphaFoldDB" id="A0A2G5SM07"/>
<dbReference type="Proteomes" id="UP000230233">
    <property type="component" value="Chromosome X"/>
</dbReference>
<sequence>MSIPSDWPELRKDLHKAREELFVHHFRKLNPHDTWTPEEQANFGNIYIKLFEHYNNLDDNDITSAIYIVDHPSIGFRNPEKPYELLFTWDSREWWKNLETSPELSIPLLEKCMDLITLDVLLAITRDICCAIRRLELDTIVQFANAFMRLTFQKVSVYIKKEEIKEMMKNLKERTEWYTPCSELYMNLWRICWREISDNYRTPDILISGVSVPIPESMGADAYFLEFLNQTFFVKYNYIKLTIKEKVSILKFLTGLNFYEFSYYFVARGGKQVMENLYYKILKLDPQSNNKDFLHELCNFVVKASAHLIEIQGENLRNLLENIADSLYDGMEQSQNYRNILLQMHIASRGAISLGDRNKTLKGEKEVCFTEFDENNITGNVSKIGSRFGFDMLTLIAESQDLDPQNSDNEVDLEWLMSYDQNPAVFDIVQQGSIRKWLAVAEDYGLNTWNSEVNPEVKQHLYSNYQDLAFAGTKWTHDSFPLFFHLLAATARSLIRKNYGRLCLKDPSDLSLFEPTIFDYIFEYSLEFILAILHDKSTVLQTILGSENAEELCVINDDWKEWRSSRITKLTRSEIEIIEESKGTIVEDYISGKNTELEKFVNPLVDMFTTAIEMYHFPKSYIGYNHRSFQNDCYRVAIRALLLIMPLQALKIIVANSRGALRMTLGSSGEAARQDYQKDWQRVRDSFTGDFSREYFSKFPQSIVEFYSIVPHNWLSGTWIEKVMVEKNVAAVVNFHKLYDYPEVLDYLVIRHYFKQFELGNWTRDDWARAERTTIKSVLLDKNVDFHL</sequence>
<evidence type="ECO:0000313" key="1">
    <source>
        <dbReference type="EMBL" id="PIC16058.1"/>
    </source>
</evidence>
<comment type="caution">
    <text evidence="1">The sequence shown here is derived from an EMBL/GenBank/DDBJ whole genome shotgun (WGS) entry which is preliminary data.</text>
</comment>
<protein>
    <submittedName>
        <fullName evidence="1">Uncharacterized protein</fullName>
    </submittedName>
</protein>
<dbReference type="OrthoDB" id="10310259at2759"/>
<evidence type="ECO:0000313" key="2">
    <source>
        <dbReference type="Proteomes" id="UP000230233"/>
    </source>
</evidence>
<organism evidence="1 2">
    <name type="scientific">Caenorhabditis nigoni</name>
    <dbReference type="NCBI Taxonomy" id="1611254"/>
    <lineage>
        <taxon>Eukaryota</taxon>
        <taxon>Metazoa</taxon>
        <taxon>Ecdysozoa</taxon>
        <taxon>Nematoda</taxon>
        <taxon>Chromadorea</taxon>
        <taxon>Rhabditida</taxon>
        <taxon>Rhabditina</taxon>
        <taxon>Rhabditomorpha</taxon>
        <taxon>Rhabditoidea</taxon>
        <taxon>Rhabditidae</taxon>
        <taxon>Peloderinae</taxon>
        <taxon>Caenorhabditis</taxon>
    </lineage>
</organism>
<name>A0A2G5SM07_9PELO</name>